<dbReference type="Gene3D" id="4.10.1080.10">
    <property type="entry name" value="TSP type-3 repeat"/>
    <property type="match status" value="1"/>
</dbReference>
<gene>
    <name evidence="8" type="ORF">A2206_02090</name>
</gene>
<evidence type="ECO:0000256" key="3">
    <source>
        <dbReference type="ARBA" id="ARBA00022729"/>
    </source>
</evidence>
<dbReference type="AlphaFoldDB" id="A0A1F6NU00"/>
<feature type="chain" id="PRO_5009525849" description="CARDB domain-containing protein" evidence="7">
    <location>
        <begin position="32"/>
        <end position="318"/>
    </location>
</feature>
<name>A0A1F6NU00_9BACT</name>
<reference evidence="8 9" key="1">
    <citation type="journal article" date="2016" name="Nat. Commun.">
        <title>Thousands of microbial genomes shed light on interconnected biogeochemical processes in an aquifer system.</title>
        <authorList>
            <person name="Anantharaman K."/>
            <person name="Brown C.T."/>
            <person name="Hug L.A."/>
            <person name="Sharon I."/>
            <person name="Castelle C.J."/>
            <person name="Probst A.J."/>
            <person name="Thomas B.C."/>
            <person name="Singh A."/>
            <person name="Wilkins M.J."/>
            <person name="Karaoz U."/>
            <person name="Brodie E.L."/>
            <person name="Williams K.H."/>
            <person name="Hubbard S.S."/>
            <person name="Banfield J.F."/>
        </authorList>
    </citation>
    <scope>NUCLEOTIDE SEQUENCE [LARGE SCALE GENOMIC DNA]</scope>
</reference>
<dbReference type="SUPFAM" id="SSF103647">
    <property type="entry name" value="TSP type-3 repeat"/>
    <property type="match status" value="1"/>
</dbReference>
<dbReference type="InterPro" id="IPR059100">
    <property type="entry name" value="TSP3_bac"/>
</dbReference>
<sequence>MTRLFATINNKYILFVFFLFFSLFSAKHASAVTVNSGFVSGIWYSQTPFFAEDDIRIYTAIQNESGFDITGTIRFYDGEEIIGESEFSSISGHLIEEWADWHVTEGEHRIKVEIVNPVKSSPGSDSEPITLLSSSSPIDARYADIDTDKDRIGNKKDPDDDNDGLTDEEEADLGTNPLIADTDNDGTGDKQEFEPEKTDENKAVEIKPEEKTDSAKTNEDEQTKIVNTLKNILNSIDNGVETALKKIILTLEKKSSSLEAELQDEKNPDNKKSFFKNFYSVILPVFIRIFNNRWAAYVLIFIILVIIWKIFRFFRRRR</sequence>
<keyword evidence="2" id="KW-0964">Secreted</keyword>
<evidence type="ECO:0000256" key="6">
    <source>
        <dbReference type="SAM" id="Phobius"/>
    </source>
</evidence>
<dbReference type="InterPro" id="IPR028974">
    <property type="entry name" value="TSP_type-3_rpt"/>
</dbReference>
<dbReference type="EMBL" id="MFQP01000024">
    <property type="protein sequence ID" value="OGH87338.1"/>
    <property type="molecule type" value="Genomic_DNA"/>
</dbReference>
<protein>
    <recommendedName>
        <fullName evidence="10">CARDB domain-containing protein</fullName>
    </recommendedName>
</protein>
<keyword evidence="6" id="KW-0812">Transmembrane</keyword>
<dbReference type="GO" id="GO:0005509">
    <property type="term" value="F:calcium ion binding"/>
    <property type="evidence" value="ECO:0007669"/>
    <property type="project" value="InterPro"/>
</dbReference>
<feature type="signal peptide" evidence="7">
    <location>
        <begin position="1"/>
        <end position="31"/>
    </location>
</feature>
<evidence type="ECO:0000256" key="7">
    <source>
        <dbReference type="SAM" id="SignalP"/>
    </source>
</evidence>
<evidence type="ECO:0000256" key="1">
    <source>
        <dbReference type="ARBA" id="ARBA00004613"/>
    </source>
</evidence>
<evidence type="ECO:0000313" key="8">
    <source>
        <dbReference type="EMBL" id="OGH87338.1"/>
    </source>
</evidence>
<keyword evidence="6" id="KW-0472">Membrane</keyword>
<comment type="subcellular location">
    <subcellularLocation>
        <location evidence="1">Secreted</location>
    </subcellularLocation>
</comment>
<feature type="compositionally biased region" description="Acidic residues" evidence="5">
    <location>
        <begin position="159"/>
        <end position="172"/>
    </location>
</feature>
<feature type="transmembrane region" description="Helical" evidence="6">
    <location>
        <begin position="294"/>
        <end position="311"/>
    </location>
</feature>
<organism evidence="8 9">
    <name type="scientific">Candidatus Magasanikbacteria bacterium RIFOXYA1_FULL_40_8</name>
    <dbReference type="NCBI Taxonomy" id="1798694"/>
    <lineage>
        <taxon>Bacteria</taxon>
        <taxon>Candidatus Magasanikiibacteriota</taxon>
    </lineage>
</organism>
<keyword evidence="6" id="KW-1133">Transmembrane helix</keyword>
<accession>A0A1F6NU00</accession>
<proteinExistence type="predicted"/>
<feature type="compositionally biased region" description="Basic and acidic residues" evidence="5">
    <location>
        <begin position="187"/>
        <end position="219"/>
    </location>
</feature>
<evidence type="ECO:0000313" key="9">
    <source>
        <dbReference type="Proteomes" id="UP000177151"/>
    </source>
</evidence>
<keyword evidence="4" id="KW-0106">Calcium</keyword>
<comment type="caution">
    <text evidence="8">The sequence shown here is derived from an EMBL/GenBank/DDBJ whole genome shotgun (WGS) entry which is preliminary data.</text>
</comment>
<keyword evidence="3 7" id="KW-0732">Signal</keyword>
<evidence type="ECO:0000256" key="4">
    <source>
        <dbReference type="ARBA" id="ARBA00022837"/>
    </source>
</evidence>
<evidence type="ECO:0008006" key="10">
    <source>
        <dbReference type="Google" id="ProtNLM"/>
    </source>
</evidence>
<evidence type="ECO:0000256" key="5">
    <source>
        <dbReference type="SAM" id="MobiDB-lite"/>
    </source>
</evidence>
<feature type="region of interest" description="Disordered" evidence="5">
    <location>
        <begin position="140"/>
        <end position="219"/>
    </location>
</feature>
<evidence type="ECO:0000256" key="2">
    <source>
        <dbReference type="ARBA" id="ARBA00022525"/>
    </source>
</evidence>
<dbReference type="Pfam" id="PF18884">
    <property type="entry name" value="TSP3_bac"/>
    <property type="match status" value="1"/>
</dbReference>
<dbReference type="Proteomes" id="UP000177151">
    <property type="component" value="Unassembled WGS sequence"/>
</dbReference>
<feature type="compositionally biased region" description="Basic and acidic residues" evidence="5">
    <location>
        <begin position="141"/>
        <end position="158"/>
    </location>
</feature>